<organism evidence="1 2">
    <name type="scientific">Astyanax mexicanus</name>
    <name type="common">Blind cave fish</name>
    <name type="synonym">Astyanax fasciatus mexicanus</name>
    <dbReference type="NCBI Taxonomy" id="7994"/>
    <lineage>
        <taxon>Eukaryota</taxon>
        <taxon>Metazoa</taxon>
        <taxon>Chordata</taxon>
        <taxon>Craniata</taxon>
        <taxon>Vertebrata</taxon>
        <taxon>Euteleostomi</taxon>
        <taxon>Actinopterygii</taxon>
        <taxon>Neopterygii</taxon>
        <taxon>Teleostei</taxon>
        <taxon>Ostariophysi</taxon>
        <taxon>Characiformes</taxon>
        <taxon>Characoidei</taxon>
        <taxon>Acestrorhamphidae</taxon>
        <taxon>Acestrorhamphinae</taxon>
        <taxon>Astyanax</taxon>
    </lineage>
</organism>
<name>A0A8T2MD18_ASTMX</name>
<comment type="caution">
    <text evidence="1">The sequence shown here is derived from an EMBL/GenBank/DDBJ whole genome shotgun (WGS) entry which is preliminary data.</text>
</comment>
<dbReference type="AlphaFoldDB" id="A0A8T2MD18"/>
<proteinExistence type="predicted"/>
<sequence length="141" mass="15704">FSILAGNTLHSHLEFIKQLPFIHTKLKETSVEKCDAVLVFCPVVSRAGTDISAALQKLDAQTVTKPVVLVVLHHTFEPITIPDSSRSVNRVNTLTVDCLFHEDRGLLQCPKNQKVLYAVKRWMKSQKKEKKKKGKGGGNAN</sequence>
<evidence type="ECO:0000313" key="2">
    <source>
        <dbReference type="Proteomes" id="UP000752171"/>
    </source>
</evidence>
<reference evidence="1 2" key="1">
    <citation type="submission" date="2021-07" db="EMBL/GenBank/DDBJ databases">
        <authorList>
            <person name="Imarazene B."/>
            <person name="Zahm M."/>
            <person name="Klopp C."/>
            <person name="Cabau C."/>
            <person name="Beille S."/>
            <person name="Jouanno E."/>
            <person name="Castinel A."/>
            <person name="Lluch J."/>
            <person name="Gil L."/>
            <person name="Kuchtly C."/>
            <person name="Lopez Roques C."/>
            <person name="Donnadieu C."/>
            <person name="Parrinello H."/>
            <person name="Journot L."/>
            <person name="Du K."/>
            <person name="Schartl M."/>
            <person name="Retaux S."/>
            <person name="Guiguen Y."/>
        </authorList>
    </citation>
    <scope>NUCLEOTIDE SEQUENCE [LARGE SCALE GENOMIC DNA]</scope>
    <source>
        <strain evidence="1">Pach_M1</strain>
        <tissue evidence="1">Testis</tissue>
    </source>
</reference>
<feature type="non-terminal residue" evidence="1">
    <location>
        <position position="1"/>
    </location>
</feature>
<dbReference type="EMBL" id="JAICCE010000001">
    <property type="protein sequence ID" value="KAG9281510.1"/>
    <property type="molecule type" value="Genomic_DNA"/>
</dbReference>
<evidence type="ECO:0000313" key="1">
    <source>
        <dbReference type="EMBL" id="KAG9281510.1"/>
    </source>
</evidence>
<accession>A0A8T2MD18</accession>
<dbReference type="PANTHER" id="PTHR34488:SF1">
    <property type="entry name" value="SI:CH211-245H14.1-RELATED"/>
    <property type="match status" value="1"/>
</dbReference>
<gene>
    <name evidence="1" type="ORF">AMEX_G18</name>
</gene>
<dbReference type="PANTHER" id="PTHR34488">
    <property type="entry name" value="SI:CH211-245H14.1-RELATED"/>
    <property type="match status" value="1"/>
</dbReference>
<protein>
    <submittedName>
        <fullName evidence="1">Uncharacterized protein</fullName>
    </submittedName>
</protein>
<dbReference type="Proteomes" id="UP000752171">
    <property type="component" value="Unassembled WGS sequence"/>
</dbReference>